<comment type="caution">
    <text evidence="3">The sequence shown here is derived from an EMBL/GenBank/DDBJ whole genome shotgun (WGS) entry which is preliminary data.</text>
</comment>
<evidence type="ECO:0000259" key="1">
    <source>
        <dbReference type="Pfam" id="PF14529"/>
    </source>
</evidence>
<dbReference type="AlphaFoldDB" id="A0A8S2TIC7"/>
<dbReference type="EMBL" id="CAJOBA010055452">
    <property type="protein sequence ID" value="CAF4283703.1"/>
    <property type="molecule type" value="Genomic_DNA"/>
</dbReference>
<dbReference type="InterPro" id="IPR036691">
    <property type="entry name" value="Endo/exonu/phosph_ase_sf"/>
</dbReference>
<organism evidence="3 4">
    <name type="scientific">Didymodactylos carnosus</name>
    <dbReference type="NCBI Taxonomy" id="1234261"/>
    <lineage>
        <taxon>Eukaryota</taxon>
        <taxon>Metazoa</taxon>
        <taxon>Spiralia</taxon>
        <taxon>Gnathifera</taxon>
        <taxon>Rotifera</taxon>
        <taxon>Eurotatoria</taxon>
        <taxon>Bdelloidea</taxon>
        <taxon>Philodinida</taxon>
        <taxon>Philodinidae</taxon>
        <taxon>Didymodactylos</taxon>
    </lineage>
</organism>
<proteinExistence type="predicted"/>
<dbReference type="PANTHER" id="PTHR33776:SF4">
    <property type="entry name" value="ENDONUCLEASE_EXONUCLEASE_PHOSPHATASE DOMAIN-CONTAINING PROTEIN"/>
    <property type="match status" value="1"/>
</dbReference>
<dbReference type="Pfam" id="PF14529">
    <property type="entry name" value="Exo_endo_phos_2"/>
    <property type="match status" value="1"/>
</dbReference>
<dbReference type="EMBL" id="CAJNOK010033470">
    <property type="protein sequence ID" value="CAF1494567.1"/>
    <property type="molecule type" value="Genomic_DNA"/>
</dbReference>
<name>A0A8S2TIC7_9BILA</name>
<sequence>MRLDRDRHGGGCAVYIRSDFHYIRLFEFENARLEILVMRITLGNHLSVIILNVYRPQTITVRQIKEQLHNILEEINKSKYKKDYIIIVGDLNAQNKSWSMTNVDSTKEGVKLEEFLESENLFQLEVTTEVTNTCLDLIITTNSSFINNVVIQPS</sequence>
<accession>A0A8S2TIC7</accession>
<protein>
    <recommendedName>
        <fullName evidence="1">Endonuclease/exonuclease/phosphatase domain-containing protein</fullName>
    </recommendedName>
</protein>
<dbReference type="GO" id="GO:0003824">
    <property type="term" value="F:catalytic activity"/>
    <property type="evidence" value="ECO:0007669"/>
    <property type="project" value="InterPro"/>
</dbReference>
<dbReference type="InterPro" id="IPR005135">
    <property type="entry name" value="Endo/exonuclease/phosphatase"/>
</dbReference>
<feature type="domain" description="Endonuclease/exonuclease/phosphatase" evidence="1">
    <location>
        <begin position="49"/>
        <end position="147"/>
    </location>
</feature>
<dbReference type="SUPFAM" id="SSF56219">
    <property type="entry name" value="DNase I-like"/>
    <property type="match status" value="1"/>
</dbReference>
<evidence type="ECO:0000313" key="4">
    <source>
        <dbReference type="Proteomes" id="UP000682733"/>
    </source>
</evidence>
<dbReference type="Proteomes" id="UP000677228">
    <property type="component" value="Unassembled WGS sequence"/>
</dbReference>
<dbReference type="PANTHER" id="PTHR33776">
    <property type="entry name" value="ENDO/EXONUCLEASE/PHOSPHATASE DOMAIN-CONTAINING PROTEIN"/>
    <property type="match status" value="1"/>
</dbReference>
<gene>
    <name evidence="2" type="ORF">OVA965_LOCUS36659</name>
    <name evidence="3" type="ORF">TMI583_LOCUS37684</name>
</gene>
<reference evidence="3" key="1">
    <citation type="submission" date="2021-02" db="EMBL/GenBank/DDBJ databases">
        <authorList>
            <person name="Nowell W R."/>
        </authorList>
    </citation>
    <scope>NUCLEOTIDE SEQUENCE</scope>
</reference>
<dbReference type="Proteomes" id="UP000682733">
    <property type="component" value="Unassembled WGS sequence"/>
</dbReference>
<dbReference type="Gene3D" id="3.60.10.10">
    <property type="entry name" value="Endonuclease/exonuclease/phosphatase"/>
    <property type="match status" value="1"/>
</dbReference>
<evidence type="ECO:0000313" key="3">
    <source>
        <dbReference type="EMBL" id="CAF4283703.1"/>
    </source>
</evidence>
<evidence type="ECO:0000313" key="2">
    <source>
        <dbReference type="EMBL" id="CAF1494567.1"/>
    </source>
</evidence>